<reference evidence="1" key="1">
    <citation type="submission" date="2021-01" db="EMBL/GenBank/DDBJ databases">
        <title>Whole genome shotgun sequence of Planosporangium mesophilum NBRC 109066.</title>
        <authorList>
            <person name="Komaki H."/>
            <person name="Tamura T."/>
        </authorList>
    </citation>
    <scope>NUCLEOTIDE SEQUENCE</scope>
    <source>
        <strain evidence="1">NBRC 109066</strain>
    </source>
</reference>
<gene>
    <name evidence="1" type="ORF">Pme01_17510</name>
</gene>
<evidence type="ECO:0000313" key="2">
    <source>
        <dbReference type="Proteomes" id="UP000599074"/>
    </source>
</evidence>
<dbReference type="EMBL" id="BOON01000017">
    <property type="protein sequence ID" value="GII22154.1"/>
    <property type="molecule type" value="Genomic_DNA"/>
</dbReference>
<keyword evidence="2" id="KW-1185">Reference proteome</keyword>
<comment type="caution">
    <text evidence="1">The sequence shown here is derived from an EMBL/GenBank/DDBJ whole genome shotgun (WGS) entry which is preliminary data.</text>
</comment>
<evidence type="ECO:0000313" key="1">
    <source>
        <dbReference type="EMBL" id="GII22154.1"/>
    </source>
</evidence>
<dbReference type="AlphaFoldDB" id="A0A8J3TC43"/>
<accession>A0A8J3TC43</accession>
<proteinExistence type="predicted"/>
<organism evidence="1 2">
    <name type="scientific">Planosporangium mesophilum</name>
    <dbReference type="NCBI Taxonomy" id="689768"/>
    <lineage>
        <taxon>Bacteria</taxon>
        <taxon>Bacillati</taxon>
        <taxon>Actinomycetota</taxon>
        <taxon>Actinomycetes</taxon>
        <taxon>Micromonosporales</taxon>
        <taxon>Micromonosporaceae</taxon>
        <taxon>Planosporangium</taxon>
    </lineage>
</organism>
<dbReference type="Proteomes" id="UP000599074">
    <property type="component" value="Unassembled WGS sequence"/>
</dbReference>
<name>A0A8J3TC43_9ACTN</name>
<protein>
    <submittedName>
        <fullName evidence="1">Uncharacterized protein</fullName>
    </submittedName>
</protein>
<sequence>MEPHLSVLERCVGPGDATVLVARCSLAGASGRYMIMLTRRRLAVTARNWLTRRLRLHLNLELRHLSDVSWAHEPRLGGVRLSVTAIDGVREHFLIDTTDAVGVEHLLASLFADPLDRHNVGEVVTIKASGA</sequence>